<dbReference type="GO" id="GO:0005524">
    <property type="term" value="F:ATP binding"/>
    <property type="evidence" value="ECO:0007669"/>
    <property type="project" value="UniProtKB-UniRule"/>
</dbReference>
<keyword evidence="8 17" id="KW-0521">NADP</keyword>
<dbReference type="GO" id="GO:0052855">
    <property type="term" value="F:ADP-dependent NAD(P)H-hydrate dehydratase activity"/>
    <property type="evidence" value="ECO:0007669"/>
    <property type="project" value="UniProtKB-UniRule"/>
</dbReference>
<protein>
    <recommendedName>
        <fullName evidence="19">Bifunctional NAD(P)H-hydrate repair enzyme</fullName>
    </recommendedName>
    <alternativeName>
        <fullName evidence="19">Nicotinamide nucleotide repair protein</fullName>
    </alternativeName>
    <domain>
        <recommendedName>
            <fullName evidence="19">ADP-dependent (S)-NAD(P)H-hydrate dehydratase</fullName>
            <ecNumber evidence="19">4.2.1.136</ecNumber>
        </recommendedName>
        <alternativeName>
            <fullName evidence="19">ADP-dependent NAD(P)HX dehydratase</fullName>
        </alternativeName>
    </domain>
    <domain>
        <recommendedName>
            <fullName evidence="19">NAD(P)H-hydrate epimerase</fullName>
            <ecNumber evidence="19">5.1.99.6</ecNumber>
        </recommendedName>
    </domain>
</protein>
<dbReference type="PANTHER" id="PTHR12592">
    <property type="entry name" value="ATP-DEPENDENT (S)-NAD(P)H-HYDRATE DEHYDRATASE FAMILY MEMBER"/>
    <property type="match status" value="1"/>
</dbReference>
<evidence type="ECO:0000256" key="18">
    <source>
        <dbReference type="HAMAP-Rule" id="MF_01966"/>
    </source>
</evidence>
<dbReference type="GO" id="GO:0052856">
    <property type="term" value="F:NAD(P)HX epimerase activity"/>
    <property type="evidence" value="ECO:0007669"/>
    <property type="project" value="UniProtKB-UniRule"/>
</dbReference>
<evidence type="ECO:0000256" key="7">
    <source>
        <dbReference type="ARBA" id="ARBA00022840"/>
    </source>
</evidence>
<dbReference type="CDD" id="cd01171">
    <property type="entry name" value="YXKO-related"/>
    <property type="match status" value="1"/>
</dbReference>
<dbReference type="EMBL" id="DRMS01000424">
    <property type="protein sequence ID" value="HFC93379.1"/>
    <property type="molecule type" value="Genomic_DNA"/>
</dbReference>
<evidence type="ECO:0000256" key="12">
    <source>
        <dbReference type="ARBA" id="ARBA00023239"/>
    </source>
</evidence>
<evidence type="ECO:0000256" key="4">
    <source>
        <dbReference type="ARBA" id="ARBA00009524"/>
    </source>
</evidence>
<evidence type="ECO:0000256" key="17">
    <source>
        <dbReference type="HAMAP-Rule" id="MF_01965"/>
    </source>
</evidence>
<evidence type="ECO:0000256" key="3">
    <source>
        <dbReference type="ARBA" id="ARBA00006001"/>
    </source>
</evidence>
<keyword evidence="7 17" id="KW-0067">ATP-binding</keyword>
<dbReference type="HAMAP" id="MF_01966">
    <property type="entry name" value="NADHX_epimerase"/>
    <property type="match status" value="1"/>
</dbReference>
<dbReference type="InterPro" id="IPR000631">
    <property type="entry name" value="CARKD"/>
</dbReference>
<keyword evidence="11 18" id="KW-0413">Isomerase</keyword>
<comment type="subunit">
    <text evidence="17">Homotetramer.</text>
</comment>
<keyword evidence="5 18" id="KW-0479">Metal-binding</keyword>
<evidence type="ECO:0000256" key="11">
    <source>
        <dbReference type="ARBA" id="ARBA00023235"/>
    </source>
</evidence>
<keyword evidence="9 18" id="KW-0630">Potassium</keyword>
<dbReference type="Gene3D" id="3.40.50.10260">
    <property type="entry name" value="YjeF N-terminal domain"/>
    <property type="match status" value="1"/>
</dbReference>
<dbReference type="InterPro" id="IPR036652">
    <property type="entry name" value="YjeF_N_dom_sf"/>
</dbReference>
<comment type="similarity">
    <text evidence="4 19">In the C-terminal section; belongs to the NnrD/CARKD family.</text>
</comment>
<feature type="domain" description="YjeF N-terminal" evidence="21">
    <location>
        <begin position="49"/>
        <end position="250"/>
    </location>
</feature>
<comment type="caution">
    <text evidence="22">The sequence shown here is derived from an EMBL/GenBank/DDBJ whole genome shotgun (WGS) entry which is preliminary data.</text>
</comment>
<evidence type="ECO:0000256" key="9">
    <source>
        <dbReference type="ARBA" id="ARBA00022958"/>
    </source>
</evidence>
<feature type="binding site" evidence="18">
    <location>
        <begin position="162"/>
        <end position="168"/>
    </location>
    <ligand>
        <name>(6S)-NADPHX</name>
        <dbReference type="ChEBI" id="CHEBI:64076"/>
    </ligand>
</feature>
<keyword evidence="13" id="KW-0511">Multifunctional enzyme</keyword>
<keyword evidence="12 17" id="KW-0456">Lyase</keyword>
<dbReference type="InterPro" id="IPR017953">
    <property type="entry name" value="Carbohydrate_kinase_pred_CS"/>
</dbReference>
<comment type="caution">
    <text evidence="17">Lacks conserved residue(s) required for the propagation of feature annotation.</text>
</comment>
<dbReference type="HAMAP" id="MF_01965">
    <property type="entry name" value="NADHX_dehydratase"/>
    <property type="match status" value="1"/>
</dbReference>
<dbReference type="GO" id="GO:0046496">
    <property type="term" value="P:nicotinamide nucleotide metabolic process"/>
    <property type="evidence" value="ECO:0007669"/>
    <property type="project" value="UniProtKB-UniRule"/>
</dbReference>
<comment type="function">
    <text evidence="17">Catalyzes the dehydration of the S-form of NAD(P)HX at the expense of ADP, which is converted to AMP. Together with NAD(P)HX epimerase, which catalyzes the epimerization of the S- and R-forms, the enzyme allows the repair of both epimers of NAD(P)HX, a damaged form of NAD(P)H that is a result of enzymatic or heat-dependent hydration.</text>
</comment>
<comment type="cofactor">
    <cofactor evidence="18 19">
        <name>K(+)</name>
        <dbReference type="ChEBI" id="CHEBI:29103"/>
    </cofactor>
    <text evidence="18 19">Binds 1 potassium ion per subunit.</text>
</comment>
<feature type="binding site" evidence="17">
    <location>
        <position position="470"/>
    </location>
    <ligand>
        <name>(6S)-NADPHX</name>
        <dbReference type="ChEBI" id="CHEBI:64076"/>
    </ligand>
</feature>
<evidence type="ECO:0000256" key="8">
    <source>
        <dbReference type="ARBA" id="ARBA00022857"/>
    </source>
</evidence>
<dbReference type="Proteomes" id="UP000885750">
    <property type="component" value="Unassembled WGS sequence"/>
</dbReference>
<evidence type="ECO:0000256" key="15">
    <source>
        <dbReference type="ARBA" id="ARBA00048238"/>
    </source>
</evidence>
<feature type="binding site" evidence="18">
    <location>
        <position position="158"/>
    </location>
    <ligand>
        <name>K(+)</name>
        <dbReference type="ChEBI" id="CHEBI:29103"/>
    </ligand>
</feature>
<comment type="function">
    <text evidence="18">Catalyzes the epimerization of the S- and R-forms of NAD(P)HX, a damaged form of NAD(P)H that is a result of enzymatic or heat-dependent hydration. This is a prerequisite for the S-specific NAD(P)H-hydrate dehydratase to allow the repair of both epimers of NAD(P)HX.</text>
</comment>
<dbReference type="PROSITE" id="PS01050">
    <property type="entry name" value="YJEF_C_2"/>
    <property type="match status" value="1"/>
</dbReference>
<feature type="binding site" evidence="18">
    <location>
        <position position="196"/>
    </location>
    <ligand>
        <name>K(+)</name>
        <dbReference type="ChEBI" id="CHEBI:29103"/>
    </ligand>
</feature>
<evidence type="ECO:0000256" key="1">
    <source>
        <dbReference type="ARBA" id="ARBA00000013"/>
    </source>
</evidence>
<comment type="similarity">
    <text evidence="18">Belongs to the NnrE/AIBP family.</text>
</comment>
<comment type="catalytic activity">
    <reaction evidence="16 17 19">
        <text>(6S)-NADPHX + ADP = AMP + phosphate + NADPH + H(+)</text>
        <dbReference type="Rhea" id="RHEA:32235"/>
        <dbReference type="ChEBI" id="CHEBI:15378"/>
        <dbReference type="ChEBI" id="CHEBI:43474"/>
        <dbReference type="ChEBI" id="CHEBI:57783"/>
        <dbReference type="ChEBI" id="CHEBI:64076"/>
        <dbReference type="ChEBI" id="CHEBI:456215"/>
        <dbReference type="ChEBI" id="CHEBI:456216"/>
        <dbReference type="EC" id="4.2.1.136"/>
    </reaction>
</comment>
<feature type="binding site" evidence="17">
    <location>
        <position position="358"/>
    </location>
    <ligand>
        <name>(6S)-NADPHX</name>
        <dbReference type="ChEBI" id="CHEBI:64076"/>
    </ligand>
</feature>
<dbReference type="Pfam" id="PF01256">
    <property type="entry name" value="Carb_kinase"/>
    <property type="match status" value="1"/>
</dbReference>
<dbReference type="PANTHER" id="PTHR12592:SF0">
    <property type="entry name" value="ATP-DEPENDENT (S)-NAD(P)H-HYDRATE DEHYDRATASE"/>
    <property type="match status" value="1"/>
</dbReference>
<dbReference type="InterPro" id="IPR030677">
    <property type="entry name" value="Nnr"/>
</dbReference>
<evidence type="ECO:0000256" key="10">
    <source>
        <dbReference type="ARBA" id="ARBA00023027"/>
    </source>
</evidence>
<dbReference type="GO" id="GO:0110051">
    <property type="term" value="P:metabolite repair"/>
    <property type="evidence" value="ECO:0007669"/>
    <property type="project" value="TreeGrafter"/>
</dbReference>
<comment type="similarity">
    <text evidence="3 19">In the N-terminal section; belongs to the NnrE/AIBP family.</text>
</comment>
<dbReference type="InterPro" id="IPR029056">
    <property type="entry name" value="Ribokinase-like"/>
</dbReference>
<evidence type="ECO:0000256" key="5">
    <source>
        <dbReference type="ARBA" id="ARBA00022723"/>
    </source>
</evidence>
<feature type="binding site" evidence="18">
    <location>
        <position position="193"/>
    </location>
    <ligand>
        <name>(6S)-NADPHX</name>
        <dbReference type="ChEBI" id="CHEBI:64076"/>
    </ligand>
</feature>
<feature type="binding site" evidence="17">
    <location>
        <position position="469"/>
    </location>
    <ligand>
        <name>AMP</name>
        <dbReference type="ChEBI" id="CHEBI:456215"/>
    </ligand>
</feature>
<comment type="catalytic activity">
    <reaction evidence="2 18 19">
        <text>(6R)-NADPHX = (6S)-NADPHX</text>
        <dbReference type="Rhea" id="RHEA:32227"/>
        <dbReference type="ChEBI" id="CHEBI:64076"/>
        <dbReference type="ChEBI" id="CHEBI:64077"/>
        <dbReference type="EC" id="5.1.99.6"/>
    </reaction>
</comment>
<dbReference type="AlphaFoldDB" id="A0A7V2WW00"/>
<dbReference type="EC" id="5.1.99.6" evidence="19"/>
<dbReference type="EC" id="4.2.1.136" evidence="19"/>
<comment type="function">
    <text evidence="14 19">Bifunctional enzyme that catalyzes the epimerization of the S- and R-forms of NAD(P)HX and the dehydration of the S-form of NAD(P)HX at the expense of ADP, which is converted to AMP. This allows the repair of both epimers of NAD(P)HX, a damaged form of NAD(P)H that is a result of enzymatic or heat-dependent hydration.</text>
</comment>
<organism evidence="22">
    <name type="scientific">Leucothrix mucor</name>
    <dbReference type="NCBI Taxonomy" id="45248"/>
    <lineage>
        <taxon>Bacteria</taxon>
        <taxon>Pseudomonadati</taxon>
        <taxon>Pseudomonadota</taxon>
        <taxon>Gammaproteobacteria</taxon>
        <taxon>Thiotrichales</taxon>
        <taxon>Thiotrichaceae</taxon>
        <taxon>Leucothrix</taxon>
    </lineage>
</organism>
<dbReference type="Gene3D" id="3.40.1190.20">
    <property type="match status" value="1"/>
</dbReference>
<evidence type="ECO:0000256" key="13">
    <source>
        <dbReference type="ARBA" id="ARBA00023268"/>
    </source>
</evidence>
<proteinExistence type="inferred from homology"/>
<evidence type="ECO:0000256" key="14">
    <source>
        <dbReference type="ARBA" id="ARBA00025153"/>
    </source>
</evidence>
<gene>
    <name evidence="18" type="primary">nnrE</name>
    <name evidence="17" type="synonym">nnrD</name>
    <name evidence="22" type="ORF">ENJ51_11275</name>
</gene>
<comment type="cofactor">
    <cofactor evidence="17">
        <name>Mg(2+)</name>
        <dbReference type="ChEBI" id="CHEBI:18420"/>
    </cofactor>
</comment>
<evidence type="ECO:0000259" key="21">
    <source>
        <dbReference type="PROSITE" id="PS51385"/>
    </source>
</evidence>
<reference evidence="22" key="1">
    <citation type="journal article" date="2020" name="mSystems">
        <title>Genome- and Community-Level Interaction Insights into Carbon Utilization and Element Cycling Functions of Hydrothermarchaeota in Hydrothermal Sediment.</title>
        <authorList>
            <person name="Zhou Z."/>
            <person name="Liu Y."/>
            <person name="Xu W."/>
            <person name="Pan J."/>
            <person name="Luo Z.H."/>
            <person name="Li M."/>
        </authorList>
    </citation>
    <scope>NUCLEOTIDE SEQUENCE [LARGE SCALE GENOMIC DNA]</scope>
    <source>
        <strain evidence="22">HyVt-493</strain>
    </source>
</reference>
<sequence length="527" mass="56793">MPKIIRLFFLAIPCVFARDSYYFLFFSKEIVVKNYTYPLSHQVYTAEQVRELDRLAMASGSSGLSLMIRAGQFMFDSIRQSRPNAKSLLIFCGVGNNAGDGYIIARLALEADMIVQVVQLGGSLQGDALLAQTEYFSQGGKYETFDFTKKYTAEIIVDALLGTGLSRNVEGEWAKAIAAINACSTSAYITAVDIPSGLNATTGALMGDAVIADETVTFVARKCGLYTGKARDYVGKLRFSDLAIADSIKQQFKQTISKKKYYLLDHTINLPKRKATAHKGSYGHVLFIGGTVGMSGSIRMAAEAALTVGAGLITVLTHPSHAAWLSLNRPELMVNGIESPNELLPYLHRANVIAIGPGLGTDQWGRELFNACLATEHDKIIDADGLNLLSHLSISRDNWVLTPHSGEAARLLGVTAQAIEMDRYYAAIKIQQHYSGYCILKGAGSLITDGKQIAISTLGNPGMATAGMGDVLTGIIAGLRAQGMTLQTAARLGVTLHAKAADLAVAEKGERGLFATELYPYLRTLVN</sequence>
<evidence type="ECO:0000256" key="2">
    <source>
        <dbReference type="ARBA" id="ARBA00000909"/>
    </source>
</evidence>
<dbReference type="PROSITE" id="PS01049">
    <property type="entry name" value="YJEF_C_1"/>
    <property type="match status" value="1"/>
</dbReference>
<evidence type="ECO:0000313" key="22">
    <source>
        <dbReference type="EMBL" id="HFC93379.1"/>
    </source>
</evidence>
<dbReference type="NCBIfam" id="TIGR00196">
    <property type="entry name" value="yjeF_cterm"/>
    <property type="match status" value="1"/>
</dbReference>
<accession>A0A7V2WW00</accession>
<dbReference type="NCBIfam" id="TIGR00197">
    <property type="entry name" value="yjeF_nterm"/>
    <property type="match status" value="1"/>
</dbReference>
<dbReference type="GO" id="GO:0046872">
    <property type="term" value="F:metal ion binding"/>
    <property type="evidence" value="ECO:0007669"/>
    <property type="project" value="UniProtKB-UniRule"/>
</dbReference>
<feature type="binding site" evidence="17">
    <location>
        <begin position="441"/>
        <end position="445"/>
    </location>
    <ligand>
        <name>AMP</name>
        <dbReference type="ChEBI" id="CHEBI:456215"/>
    </ligand>
</feature>
<dbReference type="PIRSF" id="PIRSF017184">
    <property type="entry name" value="Nnr"/>
    <property type="match status" value="1"/>
</dbReference>
<dbReference type="PROSITE" id="PS51385">
    <property type="entry name" value="YJEF_N"/>
    <property type="match status" value="1"/>
</dbReference>
<feature type="binding site" evidence="17">
    <location>
        <position position="404"/>
    </location>
    <ligand>
        <name>(6S)-NADPHX</name>
        <dbReference type="ChEBI" id="CHEBI:64076"/>
    </ligand>
</feature>
<evidence type="ECO:0000256" key="19">
    <source>
        <dbReference type="PIRNR" id="PIRNR017184"/>
    </source>
</evidence>
<dbReference type="Pfam" id="PF03853">
    <property type="entry name" value="YjeF_N"/>
    <property type="match status" value="1"/>
</dbReference>
<dbReference type="SUPFAM" id="SSF64153">
    <property type="entry name" value="YjeF N-terminal domain-like"/>
    <property type="match status" value="1"/>
</dbReference>
<dbReference type="InterPro" id="IPR004443">
    <property type="entry name" value="YjeF_N_dom"/>
</dbReference>
<comment type="similarity">
    <text evidence="17">Belongs to the NnrD/CARKD family.</text>
</comment>
<feature type="domain" description="YjeF C-terminal" evidence="20">
    <location>
        <begin position="262"/>
        <end position="527"/>
    </location>
</feature>
<name>A0A7V2WW00_LEUMU</name>
<dbReference type="SUPFAM" id="SSF53613">
    <property type="entry name" value="Ribokinase-like"/>
    <property type="match status" value="1"/>
</dbReference>
<evidence type="ECO:0000259" key="20">
    <source>
        <dbReference type="PROSITE" id="PS51383"/>
    </source>
</evidence>
<comment type="catalytic activity">
    <reaction evidence="1 18 19">
        <text>(6R)-NADHX = (6S)-NADHX</text>
        <dbReference type="Rhea" id="RHEA:32215"/>
        <dbReference type="ChEBI" id="CHEBI:64074"/>
        <dbReference type="ChEBI" id="CHEBI:64075"/>
        <dbReference type="EC" id="5.1.99.6"/>
    </reaction>
</comment>
<dbReference type="PROSITE" id="PS51383">
    <property type="entry name" value="YJEF_C_3"/>
    <property type="match status" value="1"/>
</dbReference>
<feature type="binding site" evidence="18">
    <location>
        <position position="97"/>
    </location>
    <ligand>
        <name>K(+)</name>
        <dbReference type="ChEBI" id="CHEBI:29103"/>
    </ligand>
</feature>
<comment type="catalytic activity">
    <reaction evidence="15 17 19">
        <text>(6S)-NADHX + ADP = AMP + phosphate + NADH + H(+)</text>
        <dbReference type="Rhea" id="RHEA:32223"/>
        <dbReference type="ChEBI" id="CHEBI:15378"/>
        <dbReference type="ChEBI" id="CHEBI:43474"/>
        <dbReference type="ChEBI" id="CHEBI:57945"/>
        <dbReference type="ChEBI" id="CHEBI:64074"/>
        <dbReference type="ChEBI" id="CHEBI:456215"/>
        <dbReference type="ChEBI" id="CHEBI:456216"/>
        <dbReference type="EC" id="4.2.1.136"/>
    </reaction>
</comment>
<keyword evidence="10 17" id="KW-0520">NAD</keyword>
<evidence type="ECO:0000256" key="16">
    <source>
        <dbReference type="ARBA" id="ARBA00049209"/>
    </source>
</evidence>
<keyword evidence="6 17" id="KW-0547">Nucleotide-binding</keyword>
<evidence type="ECO:0000256" key="6">
    <source>
        <dbReference type="ARBA" id="ARBA00022741"/>
    </source>
</evidence>